<feature type="transmembrane region" description="Helical" evidence="8">
    <location>
        <begin position="372"/>
        <end position="391"/>
    </location>
</feature>
<keyword evidence="5 8" id="KW-0812">Transmembrane</keyword>
<evidence type="ECO:0000256" key="2">
    <source>
        <dbReference type="ARBA" id="ARBA00006236"/>
    </source>
</evidence>
<feature type="transmembrane region" description="Helical" evidence="8">
    <location>
        <begin position="75"/>
        <end position="96"/>
    </location>
</feature>
<feature type="transmembrane region" description="Helical" evidence="8">
    <location>
        <begin position="307"/>
        <end position="328"/>
    </location>
</feature>
<evidence type="ECO:0000256" key="6">
    <source>
        <dbReference type="ARBA" id="ARBA00022989"/>
    </source>
</evidence>
<sequence length="410" mass="41680">MLDKNSLGFTILLSCLVALPPLSIDLGLPAFAPTAADLHTTEATVALTLSWFMLGFSAGPLLYGPMSDRFGRKPVMVAGLALYVVASVLCTVAPSIDVLLAARLVQGLAAASGTVLAIATIRDLFDGIAARKKISYVMAINAVMPLTAPTIGVHVLAIGGWRSGYGLMAAFGAGLLAAVLLGFSESIARRIPDALAPRQLVEGYREVLRHPVSPKAALLNAMCFGVLFSYISGSSILFMGLMGLSPATYGYVFAVPVTGAIAGTLLNGMLLGRGAPPRRLIRIGLALIAATAMLFLLLTLAPLDGRLAVVVGLLLVSAFGVGLVGPNASYAAMRDLPHRAGVASAVLTSAQMMVAALASAVVAALFGHLGASAMPAVMVGFAALAWALYLATPAPPPAGTAAPPASGPAA</sequence>
<evidence type="ECO:0000313" key="11">
    <source>
        <dbReference type="Proteomes" id="UP000249130"/>
    </source>
</evidence>
<dbReference type="InterPro" id="IPR036259">
    <property type="entry name" value="MFS_trans_sf"/>
</dbReference>
<protein>
    <recommendedName>
        <fullName evidence="8">Bcr/CflA family efflux transporter</fullName>
    </recommendedName>
</protein>
<reference evidence="10 11" key="1">
    <citation type="submission" date="2017-07" db="EMBL/GenBank/DDBJ databases">
        <title>Draft Genome Sequences of Select Purple Nonsulfur Bacteria.</title>
        <authorList>
            <person name="Lasarre B."/>
            <person name="Mckinlay J.B."/>
        </authorList>
    </citation>
    <scope>NUCLEOTIDE SEQUENCE [LARGE SCALE GENOMIC DNA]</scope>
    <source>
        <strain evidence="10 11">DSM 5909</strain>
    </source>
</reference>
<feature type="transmembrane region" description="Helical" evidence="8">
    <location>
        <begin position="43"/>
        <end position="63"/>
    </location>
</feature>
<feature type="transmembrane region" description="Helical" evidence="8">
    <location>
        <begin position="218"/>
        <end position="242"/>
    </location>
</feature>
<dbReference type="EMBL" id="NPEX01000045">
    <property type="protein sequence ID" value="RAI44442.1"/>
    <property type="molecule type" value="Genomic_DNA"/>
</dbReference>
<keyword evidence="6 8" id="KW-1133">Transmembrane helix</keyword>
<dbReference type="SUPFAM" id="SSF103473">
    <property type="entry name" value="MFS general substrate transporter"/>
    <property type="match status" value="1"/>
</dbReference>
<dbReference type="CDD" id="cd17320">
    <property type="entry name" value="MFS_MdfA_MDR_like"/>
    <property type="match status" value="1"/>
</dbReference>
<dbReference type="GO" id="GO:0005886">
    <property type="term" value="C:plasma membrane"/>
    <property type="evidence" value="ECO:0007669"/>
    <property type="project" value="UniProtKB-SubCell"/>
</dbReference>
<keyword evidence="3 8" id="KW-0813">Transport</keyword>
<evidence type="ECO:0000313" key="10">
    <source>
        <dbReference type="EMBL" id="RAI44442.1"/>
    </source>
</evidence>
<comment type="subcellular location">
    <subcellularLocation>
        <location evidence="8">Cell inner membrane</location>
        <topology evidence="8">Multi-pass membrane protein</topology>
    </subcellularLocation>
    <subcellularLocation>
        <location evidence="1">Cell membrane</location>
        <topology evidence="1">Multi-pass membrane protein</topology>
    </subcellularLocation>
</comment>
<keyword evidence="8" id="KW-0997">Cell inner membrane</keyword>
<comment type="similarity">
    <text evidence="2 8">Belongs to the major facilitator superfamily. Bcr/CmlA family.</text>
</comment>
<keyword evidence="11" id="KW-1185">Reference proteome</keyword>
<dbReference type="GO" id="GO:0042910">
    <property type="term" value="F:xenobiotic transmembrane transporter activity"/>
    <property type="evidence" value="ECO:0007669"/>
    <property type="project" value="InterPro"/>
</dbReference>
<dbReference type="NCBIfam" id="TIGR00710">
    <property type="entry name" value="efflux_Bcr_CflA"/>
    <property type="match status" value="1"/>
</dbReference>
<dbReference type="Pfam" id="PF07690">
    <property type="entry name" value="MFS_1"/>
    <property type="match status" value="1"/>
</dbReference>
<comment type="caution">
    <text evidence="10">The sequence shown here is derived from an EMBL/GenBank/DDBJ whole genome shotgun (WGS) entry which is preliminary data.</text>
</comment>
<dbReference type="InterPro" id="IPR011701">
    <property type="entry name" value="MFS"/>
</dbReference>
<dbReference type="PANTHER" id="PTHR23502:SF132">
    <property type="entry name" value="POLYAMINE TRANSPORTER 2-RELATED"/>
    <property type="match status" value="1"/>
</dbReference>
<accession>A0A327L4K2</accession>
<dbReference type="PROSITE" id="PS50850">
    <property type="entry name" value="MFS"/>
    <property type="match status" value="1"/>
</dbReference>
<evidence type="ECO:0000256" key="4">
    <source>
        <dbReference type="ARBA" id="ARBA00022475"/>
    </source>
</evidence>
<proteinExistence type="inferred from homology"/>
<feature type="transmembrane region" description="Helical" evidence="8">
    <location>
        <begin position="108"/>
        <end position="125"/>
    </location>
</feature>
<dbReference type="Proteomes" id="UP000249130">
    <property type="component" value="Unassembled WGS sequence"/>
</dbReference>
<feature type="domain" description="Major facilitator superfamily (MFS) profile" evidence="9">
    <location>
        <begin position="1"/>
        <end position="398"/>
    </location>
</feature>
<gene>
    <name evidence="10" type="ORF">CH341_09235</name>
</gene>
<organism evidence="10 11">
    <name type="scientific">Rhodoplanes roseus</name>
    <dbReference type="NCBI Taxonomy" id="29409"/>
    <lineage>
        <taxon>Bacteria</taxon>
        <taxon>Pseudomonadati</taxon>
        <taxon>Pseudomonadota</taxon>
        <taxon>Alphaproteobacteria</taxon>
        <taxon>Hyphomicrobiales</taxon>
        <taxon>Nitrobacteraceae</taxon>
        <taxon>Rhodoplanes</taxon>
    </lineage>
</organism>
<feature type="transmembrane region" description="Helical" evidence="8">
    <location>
        <begin position="248"/>
        <end position="271"/>
    </location>
</feature>
<dbReference type="RefSeq" id="WP_111418756.1">
    <property type="nucleotide sequence ID" value="NZ_NPEX01000045.1"/>
</dbReference>
<dbReference type="GO" id="GO:1990961">
    <property type="term" value="P:xenobiotic detoxification by transmembrane export across the plasma membrane"/>
    <property type="evidence" value="ECO:0007669"/>
    <property type="project" value="InterPro"/>
</dbReference>
<evidence type="ECO:0000256" key="5">
    <source>
        <dbReference type="ARBA" id="ARBA00022692"/>
    </source>
</evidence>
<feature type="transmembrane region" description="Helical" evidence="8">
    <location>
        <begin position="340"/>
        <end position="366"/>
    </location>
</feature>
<keyword evidence="4" id="KW-1003">Cell membrane</keyword>
<evidence type="ECO:0000256" key="3">
    <source>
        <dbReference type="ARBA" id="ARBA00022448"/>
    </source>
</evidence>
<evidence type="ECO:0000256" key="1">
    <source>
        <dbReference type="ARBA" id="ARBA00004651"/>
    </source>
</evidence>
<keyword evidence="7 8" id="KW-0472">Membrane</keyword>
<dbReference type="PANTHER" id="PTHR23502">
    <property type="entry name" value="MAJOR FACILITATOR SUPERFAMILY"/>
    <property type="match status" value="1"/>
</dbReference>
<evidence type="ECO:0000259" key="9">
    <source>
        <dbReference type="PROSITE" id="PS50850"/>
    </source>
</evidence>
<dbReference type="PROSITE" id="PS51257">
    <property type="entry name" value="PROKAR_LIPOPROTEIN"/>
    <property type="match status" value="1"/>
</dbReference>
<dbReference type="InterPro" id="IPR020846">
    <property type="entry name" value="MFS_dom"/>
</dbReference>
<evidence type="ECO:0000256" key="8">
    <source>
        <dbReference type="RuleBase" id="RU365088"/>
    </source>
</evidence>
<evidence type="ECO:0000256" key="7">
    <source>
        <dbReference type="ARBA" id="ARBA00023136"/>
    </source>
</evidence>
<dbReference type="OrthoDB" id="9800416at2"/>
<dbReference type="AlphaFoldDB" id="A0A327L4K2"/>
<feature type="transmembrane region" description="Helical" evidence="8">
    <location>
        <begin position="283"/>
        <end position="301"/>
    </location>
</feature>
<comment type="caution">
    <text evidence="8">Lacks conserved residue(s) required for the propagation of feature annotation.</text>
</comment>
<dbReference type="InterPro" id="IPR004812">
    <property type="entry name" value="Efflux_drug-R_Bcr/CmlA"/>
</dbReference>
<feature type="transmembrane region" description="Helical" evidence="8">
    <location>
        <begin position="164"/>
        <end position="183"/>
    </location>
</feature>
<dbReference type="Gene3D" id="1.20.1720.10">
    <property type="entry name" value="Multidrug resistance protein D"/>
    <property type="match status" value="1"/>
</dbReference>
<feature type="transmembrane region" description="Helical" evidence="8">
    <location>
        <begin position="137"/>
        <end position="158"/>
    </location>
</feature>
<name>A0A327L4K2_9BRAD</name>